<keyword evidence="7" id="KW-0175">Coiled coil</keyword>
<dbReference type="PRINTS" id="PR00260">
    <property type="entry name" value="CHEMTRNSDUCR"/>
</dbReference>
<dbReference type="EMBL" id="MYFO01000002">
    <property type="protein sequence ID" value="TFE91235.1"/>
    <property type="molecule type" value="Genomic_DNA"/>
</dbReference>
<keyword evidence="8" id="KW-0812">Transmembrane</keyword>
<dbReference type="CDD" id="cd06225">
    <property type="entry name" value="HAMP"/>
    <property type="match status" value="1"/>
</dbReference>
<evidence type="ECO:0000256" key="1">
    <source>
        <dbReference type="ARBA" id="ARBA00004236"/>
    </source>
</evidence>
<dbReference type="OrthoDB" id="369835at2"/>
<evidence type="ECO:0000313" key="12">
    <source>
        <dbReference type="Proteomes" id="UP000298246"/>
    </source>
</evidence>
<dbReference type="Gene3D" id="1.10.287.950">
    <property type="entry name" value="Methyl-accepting chemotaxis protein"/>
    <property type="match status" value="1"/>
</dbReference>
<dbReference type="InterPro" id="IPR003660">
    <property type="entry name" value="HAMP_dom"/>
</dbReference>
<keyword evidence="4 6" id="KW-0807">Transducer</keyword>
<feature type="domain" description="Methyl-accepting transducer" evidence="9">
    <location>
        <begin position="296"/>
        <end position="532"/>
    </location>
</feature>
<feature type="transmembrane region" description="Helical" evidence="8">
    <location>
        <begin position="29"/>
        <end position="53"/>
    </location>
</feature>
<keyword evidence="12" id="KW-1185">Reference proteome</keyword>
<dbReference type="PANTHER" id="PTHR32089">
    <property type="entry name" value="METHYL-ACCEPTING CHEMOTAXIS PROTEIN MCPB"/>
    <property type="match status" value="1"/>
</dbReference>
<dbReference type="GO" id="GO:0004888">
    <property type="term" value="F:transmembrane signaling receptor activity"/>
    <property type="evidence" value="ECO:0007669"/>
    <property type="project" value="InterPro"/>
</dbReference>
<feature type="transmembrane region" description="Helical" evidence="8">
    <location>
        <begin position="201"/>
        <end position="223"/>
    </location>
</feature>
<dbReference type="GO" id="GO:0005886">
    <property type="term" value="C:plasma membrane"/>
    <property type="evidence" value="ECO:0007669"/>
    <property type="project" value="UniProtKB-SubCell"/>
</dbReference>
<dbReference type="PANTHER" id="PTHR32089:SF112">
    <property type="entry name" value="LYSOZYME-LIKE PROTEIN-RELATED"/>
    <property type="match status" value="1"/>
</dbReference>
<evidence type="ECO:0000256" key="4">
    <source>
        <dbReference type="ARBA" id="ARBA00023224"/>
    </source>
</evidence>
<feature type="coiled-coil region" evidence="7">
    <location>
        <begin position="546"/>
        <end position="576"/>
    </location>
</feature>
<dbReference type="PROSITE" id="PS50885">
    <property type="entry name" value="HAMP"/>
    <property type="match status" value="1"/>
</dbReference>
<evidence type="ECO:0000259" key="9">
    <source>
        <dbReference type="PROSITE" id="PS50111"/>
    </source>
</evidence>
<keyword evidence="2" id="KW-1003">Cell membrane</keyword>
<comment type="similarity">
    <text evidence="5">Belongs to the methyl-accepting chemotaxis (MCP) protein family.</text>
</comment>
<accession>A0A4Y8QB28</accession>
<organism evidence="11 12">
    <name type="scientific">Paenibacillus athensensis</name>
    <dbReference type="NCBI Taxonomy" id="1967502"/>
    <lineage>
        <taxon>Bacteria</taxon>
        <taxon>Bacillati</taxon>
        <taxon>Bacillota</taxon>
        <taxon>Bacilli</taxon>
        <taxon>Bacillales</taxon>
        <taxon>Paenibacillaceae</taxon>
        <taxon>Paenibacillus</taxon>
    </lineage>
</organism>
<evidence type="ECO:0000256" key="5">
    <source>
        <dbReference type="ARBA" id="ARBA00029447"/>
    </source>
</evidence>
<dbReference type="InterPro" id="IPR004089">
    <property type="entry name" value="MCPsignal_dom"/>
</dbReference>
<evidence type="ECO:0000259" key="10">
    <source>
        <dbReference type="PROSITE" id="PS50885"/>
    </source>
</evidence>
<dbReference type="GO" id="GO:0007165">
    <property type="term" value="P:signal transduction"/>
    <property type="evidence" value="ECO:0007669"/>
    <property type="project" value="UniProtKB-KW"/>
</dbReference>
<reference evidence="11 12" key="1">
    <citation type="submission" date="2017-03" db="EMBL/GenBank/DDBJ databases">
        <title>Isolation of Levoglucosan Utilizing Bacteria.</title>
        <authorList>
            <person name="Arya A.S."/>
        </authorList>
    </citation>
    <scope>NUCLEOTIDE SEQUENCE [LARGE SCALE GENOMIC DNA]</scope>
    <source>
        <strain evidence="11 12">MEC069</strain>
    </source>
</reference>
<name>A0A4Y8QB28_9BACL</name>
<feature type="domain" description="HAMP" evidence="10">
    <location>
        <begin position="225"/>
        <end position="277"/>
    </location>
</feature>
<dbReference type="CDD" id="cd11386">
    <property type="entry name" value="MCP_signal"/>
    <property type="match status" value="1"/>
</dbReference>
<evidence type="ECO:0000256" key="2">
    <source>
        <dbReference type="ARBA" id="ARBA00022475"/>
    </source>
</evidence>
<comment type="caution">
    <text evidence="11">The sequence shown here is derived from an EMBL/GenBank/DDBJ whole genome shotgun (WGS) entry which is preliminary data.</text>
</comment>
<evidence type="ECO:0000256" key="6">
    <source>
        <dbReference type="PROSITE-ProRule" id="PRU00284"/>
    </source>
</evidence>
<evidence type="ECO:0000256" key="7">
    <source>
        <dbReference type="SAM" id="Coils"/>
    </source>
</evidence>
<dbReference type="Pfam" id="PF00015">
    <property type="entry name" value="MCPsignal"/>
    <property type="match status" value="1"/>
</dbReference>
<dbReference type="SMART" id="SM00283">
    <property type="entry name" value="MA"/>
    <property type="match status" value="1"/>
</dbReference>
<dbReference type="InterPro" id="IPR004090">
    <property type="entry name" value="Chemotax_Me-accpt_rcpt"/>
</dbReference>
<comment type="subcellular location">
    <subcellularLocation>
        <location evidence="1">Cell membrane</location>
    </subcellularLocation>
</comment>
<evidence type="ECO:0000313" key="11">
    <source>
        <dbReference type="EMBL" id="TFE91235.1"/>
    </source>
</evidence>
<gene>
    <name evidence="11" type="ORF">B5M42_01970</name>
</gene>
<dbReference type="SMART" id="SM00304">
    <property type="entry name" value="HAMP"/>
    <property type="match status" value="1"/>
</dbReference>
<dbReference type="Proteomes" id="UP000298246">
    <property type="component" value="Unassembled WGS sequence"/>
</dbReference>
<dbReference type="Pfam" id="PF00672">
    <property type="entry name" value="HAMP"/>
    <property type="match status" value="1"/>
</dbReference>
<dbReference type="PROSITE" id="PS50111">
    <property type="entry name" value="CHEMOTAXIS_TRANSDUC_2"/>
    <property type="match status" value="1"/>
</dbReference>
<keyword evidence="3 8" id="KW-0472">Membrane</keyword>
<sequence>MVLSGRQEIVDMNQQGNRILRALNIKKSIVLKICLGAVVPLLIVSIAFSFVLYNTSMGIINKHLIPSFEQVLKTNMDTFHSGLDAQLINEAKTSKDKYQLLKELVEAVAKHDKVQLVYIMSKVDGKDVILVLSGTDDYLTEYPFTPEQAKTLSAPDQTIFSEIYKDDYGVHKSVYYAIPGTDSMLGIDMDAKFIFDLQHQVLLISTILTIVFAVLGAIVTYWVSSRLSKPILRLLDHTRVVAQGDLSRSVTVDRQDEIGQLVANFNTMTGQLRQMIEQVRETTRYVEASSDEVSNRTNHSTEMIYEVVTAIQEIASGNEAMSRVTTESSRAMQEMTSGMQHINESIFDVSEESVVTAQEAGQGEAIIAKAVKQMAAIANSVAHSTELVRHMNERSREINGVVDMIKDIAGQINLLSLNAAIEAARAGEHGKGFAVVSSEIRKLADQTSTFSDEIFRTIHAIMEDTVRSADAMGVVTEEVKSGIYSVNAAGDSFKRIKDLTVKVSDKFQGVSSVTEELSAAMQQVSANVENVSGITQKAEGNSKKVAASSQEQLATLEETAQSADELRGKAARLNELVSQFKL</sequence>
<protein>
    <recommendedName>
        <fullName evidence="13">Methyl-accepting chemotaxis protein</fullName>
    </recommendedName>
</protein>
<dbReference type="SUPFAM" id="SSF58104">
    <property type="entry name" value="Methyl-accepting chemotaxis protein (MCP) signaling domain"/>
    <property type="match status" value="1"/>
</dbReference>
<evidence type="ECO:0000256" key="8">
    <source>
        <dbReference type="SAM" id="Phobius"/>
    </source>
</evidence>
<evidence type="ECO:0000256" key="3">
    <source>
        <dbReference type="ARBA" id="ARBA00023136"/>
    </source>
</evidence>
<proteinExistence type="inferred from homology"/>
<dbReference type="GO" id="GO:0006935">
    <property type="term" value="P:chemotaxis"/>
    <property type="evidence" value="ECO:0007669"/>
    <property type="project" value="InterPro"/>
</dbReference>
<dbReference type="Gene3D" id="6.10.340.10">
    <property type="match status" value="1"/>
</dbReference>
<dbReference type="AlphaFoldDB" id="A0A4Y8QB28"/>
<evidence type="ECO:0008006" key="13">
    <source>
        <dbReference type="Google" id="ProtNLM"/>
    </source>
</evidence>
<keyword evidence="8" id="KW-1133">Transmembrane helix</keyword>